<dbReference type="CDD" id="cd00096">
    <property type="entry name" value="Ig"/>
    <property type="match status" value="1"/>
</dbReference>
<accession>A0A195D7N7</accession>
<keyword evidence="1" id="KW-0732">Signal</keyword>
<protein>
    <recommendedName>
        <fullName evidence="2">Ig-like domain-containing protein</fullName>
    </recommendedName>
</protein>
<dbReference type="InterPro" id="IPR013106">
    <property type="entry name" value="Ig_V-set"/>
</dbReference>
<reference evidence="3 4" key="1">
    <citation type="submission" date="2015-09" db="EMBL/GenBank/DDBJ databases">
        <title>Trachymyrmex cornetzi WGS genome.</title>
        <authorList>
            <person name="Nygaard S."/>
            <person name="Hu H."/>
            <person name="Boomsma J."/>
            <person name="Zhang G."/>
        </authorList>
    </citation>
    <scope>NUCLEOTIDE SEQUENCE [LARGE SCALE GENOMIC DNA]</scope>
    <source>
        <strain evidence="3">Tcor2-1</strain>
        <tissue evidence="3">Whole body</tissue>
    </source>
</reference>
<proteinExistence type="predicted"/>
<dbReference type="GO" id="GO:0050808">
    <property type="term" value="P:synapse organization"/>
    <property type="evidence" value="ECO:0007669"/>
    <property type="project" value="TreeGrafter"/>
</dbReference>
<dbReference type="GO" id="GO:0032589">
    <property type="term" value="C:neuron projection membrane"/>
    <property type="evidence" value="ECO:0007669"/>
    <property type="project" value="TreeGrafter"/>
</dbReference>
<dbReference type="Proteomes" id="UP000078492">
    <property type="component" value="Unassembled WGS sequence"/>
</dbReference>
<dbReference type="InterPro" id="IPR003598">
    <property type="entry name" value="Ig_sub2"/>
</dbReference>
<evidence type="ECO:0000313" key="3">
    <source>
        <dbReference type="EMBL" id="KYN08900.1"/>
    </source>
</evidence>
<dbReference type="FunFam" id="2.60.40.10:FF:000129">
    <property type="entry name" value="CLUMA_CG018772, isoform A"/>
    <property type="match status" value="1"/>
</dbReference>
<dbReference type="InterPro" id="IPR037448">
    <property type="entry name" value="Zig-8"/>
</dbReference>
<gene>
    <name evidence="3" type="ORF">ALC57_18866</name>
</gene>
<dbReference type="SUPFAM" id="SSF48726">
    <property type="entry name" value="Immunoglobulin"/>
    <property type="match status" value="2"/>
</dbReference>
<feature type="chain" id="PRO_5008270325" description="Ig-like domain-containing protein" evidence="1">
    <location>
        <begin position="21"/>
        <end position="370"/>
    </location>
</feature>
<dbReference type="EMBL" id="KQ981153">
    <property type="protein sequence ID" value="KYN08900.1"/>
    <property type="molecule type" value="Genomic_DNA"/>
</dbReference>
<evidence type="ECO:0000256" key="1">
    <source>
        <dbReference type="SAM" id="SignalP"/>
    </source>
</evidence>
<feature type="domain" description="Ig-like" evidence="2">
    <location>
        <begin position="49"/>
        <end position="144"/>
    </location>
</feature>
<dbReference type="InterPro" id="IPR036179">
    <property type="entry name" value="Ig-like_dom_sf"/>
</dbReference>
<dbReference type="STRING" id="471704.A0A195D7N7"/>
<dbReference type="SMART" id="SM00409">
    <property type="entry name" value="IG"/>
    <property type="match status" value="2"/>
</dbReference>
<sequence>MRDRLSWYMVFLILPTILLARSLDKDRRVPYNIPSDWKALWFSNLDELQRVNEANDNNTVSNVTVQLGGTAFLHCKVRNLAERTVSDAEISWIRRRDFHVLTSSMFTYTNDERFQVLHPEGSDDWTLQIKYVQERDNGTYECQVIVKYLRSSASTLPPFFSLFTSLVSFLARNRRRLALKPQSDTLQLAWIFSTARKWRCYLGILSHFVNLNIVIPEAFILGSDEHHVDVGSIINLVCIIEKSPTPPQYVFWYHNNRMINYDTTRGSVTVQTDPGPTQSRLTIRQAVETDTGNYTCSASNTKPASIFVFVTEGKYKQRVSYKTNFLNQYNPIAVVPAVSLTTFSERIPVMILGRTKLKTCFNSNRYFIDI</sequence>
<dbReference type="InterPro" id="IPR013783">
    <property type="entry name" value="Ig-like_fold"/>
</dbReference>
<dbReference type="SMART" id="SM00408">
    <property type="entry name" value="IGc2"/>
    <property type="match status" value="2"/>
</dbReference>
<dbReference type="PANTHER" id="PTHR23279">
    <property type="entry name" value="DEFECTIVE PROBOSCIS EXTENSION RESPONSE DPR -RELATED"/>
    <property type="match status" value="1"/>
</dbReference>
<dbReference type="AlphaFoldDB" id="A0A195D7N7"/>
<feature type="domain" description="Ig-like" evidence="2">
    <location>
        <begin position="216"/>
        <end position="307"/>
    </location>
</feature>
<organism evidence="3 4">
    <name type="scientific">Trachymyrmex cornetzi</name>
    <dbReference type="NCBI Taxonomy" id="471704"/>
    <lineage>
        <taxon>Eukaryota</taxon>
        <taxon>Metazoa</taxon>
        <taxon>Ecdysozoa</taxon>
        <taxon>Arthropoda</taxon>
        <taxon>Hexapoda</taxon>
        <taxon>Insecta</taxon>
        <taxon>Pterygota</taxon>
        <taxon>Neoptera</taxon>
        <taxon>Endopterygota</taxon>
        <taxon>Hymenoptera</taxon>
        <taxon>Apocrita</taxon>
        <taxon>Aculeata</taxon>
        <taxon>Formicoidea</taxon>
        <taxon>Formicidae</taxon>
        <taxon>Myrmicinae</taxon>
        <taxon>Trachymyrmex</taxon>
    </lineage>
</organism>
<evidence type="ECO:0000259" key="2">
    <source>
        <dbReference type="PROSITE" id="PS50835"/>
    </source>
</evidence>
<dbReference type="InterPro" id="IPR003599">
    <property type="entry name" value="Ig_sub"/>
</dbReference>
<name>A0A195D7N7_9HYME</name>
<keyword evidence="4" id="KW-1185">Reference proteome</keyword>
<dbReference type="Gene3D" id="2.60.40.10">
    <property type="entry name" value="Immunoglobulins"/>
    <property type="match status" value="2"/>
</dbReference>
<dbReference type="Pfam" id="PF13927">
    <property type="entry name" value="Ig_3"/>
    <property type="match status" value="1"/>
</dbReference>
<dbReference type="InterPro" id="IPR007110">
    <property type="entry name" value="Ig-like_dom"/>
</dbReference>
<evidence type="ECO:0000313" key="4">
    <source>
        <dbReference type="Proteomes" id="UP000078492"/>
    </source>
</evidence>
<feature type="signal peptide" evidence="1">
    <location>
        <begin position="1"/>
        <end position="20"/>
    </location>
</feature>
<dbReference type="PROSITE" id="PS50835">
    <property type="entry name" value="IG_LIKE"/>
    <property type="match status" value="2"/>
</dbReference>
<dbReference type="PANTHER" id="PTHR23279:SF45">
    <property type="entry name" value="DEFECTIVE PROBOSCIS EXTENSION RESPONSE 12, ISOFORM C"/>
    <property type="match status" value="1"/>
</dbReference>
<dbReference type="FunFam" id="2.60.40.10:FF:001291">
    <property type="entry name" value="Uncharacterized protein, isoform B"/>
    <property type="match status" value="1"/>
</dbReference>
<dbReference type="Pfam" id="PF07686">
    <property type="entry name" value="V-set"/>
    <property type="match status" value="1"/>
</dbReference>